<dbReference type="Gene3D" id="3.40.50.150">
    <property type="entry name" value="Vaccinia Virus protein VP39"/>
    <property type="match status" value="1"/>
</dbReference>
<keyword evidence="2" id="KW-1185">Reference proteome</keyword>
<reference evidence="1" key="1">
    <citation type="submission" date="2023-10" db="EMBL/GenBank/DDBJ databases">
        <authorList>
            <person name="Chen Y."/>
            <person name="Shah S."/>
            <person name="Dougan E. K."/>
            <person name="Thang M."/>
            <person name="Chan C."/>
        </authorList>
    </citation>
    <scope>NUCLEOTIDE SEQUENCE [LARGE SCALE GENOMIC DNA]</scope>
</reference>
<evidence type="ECO:0008006" key="3">
    <source>
        <dbReference type="Google" id="ProtNLM"/>
    </source>
</evidence>
<dbReference type="Proteomes" id="UP001189429">
    <property type="component" value="Unassembled WGS sequence"/>
</dbReference>
<evidence type="ECO:0000313" key="2">
    <source>
        <dbReference type="Proteomes" id="UP001189429"/>
    </source>
</evidence>
<organism evidence="1 2">
    <name type="scientific">Prorocentrum cordatum</name>
    <dbReference type="NCBI Taxonomy" id="2364126"/>
    <lineage>
        <taxon>Eukaryota</taxon>
        <taxon>Sar</taxon>
        <taxon>Alveolata</taxon>
        <taxon>Dinophyceae</taxon>
        <taxon>Prorocentrales</taxon>
        <taxon>Prorocentraceae</taxon>
        <taxon>Prorocentrum</taxon>
    </lineage>
</organism>
<evidence type="ECO:0000313" key="1">
    <source>
        <dbReference type="EMBL" id="CAK0853914.1"/>
    </source>
</evidence>
<dbReference type="InterPro" id="IPR029063">
    <property type="entry name" value="SAM-dependent_MTases_sf"/>
</dbReference>
<accession>A0ABN9U4V7</accession>
<comment type="caution">
    <text evidence="1">The sequence shown here is derived from an EMBL/GenBank/DDBJ whole genome shotgun (WGS) entry which is preliminary data.</text>
</comment>
<name>A0ABN9U4V7_9DINO</name>
<sequence>MPLLMTPGAQQPLRCGLLRREDRLGLRRRNSSRHDPLEDWRGLTGAAGDLLREPYDVGPILLNPAKDFPGSFGRYFRDSLKPQLREHMATMGGRLQRDFLPLPYPTIVKTDVACDGDDFSDLNRKGPDCRLVVTVLALNGEAGSRSPKFARLCRRRPSAAQRAAWAALSRPLYLATRIETSLPAELNWEDCLKGCKIGYGGAEITAPHELTLEQVLDGLPPPGVAALIEAAEVATGFVRDSLLDSGLVLLPPALSRAAPTSVRAYDAPAKCQGGVLRPVLRLISDLIPSNACQECIIGGAPEMPTMCQLNGLVLTDSEDLVWSGADMKALFYAFRAPPPWWPYMGIGPPAPSRLLGLEGGGATHICLRVIGMGWFSAVGAVDKSEADKPRGTVPELLSDARACCEAAGSPGSPGRDLHRVVRAATLGELVDGVEGVRRPPAGYIAVKASLTLWVLGQRRASMQLKRILPGRWGRGHGVRRPLAASFAYTWKWLNDPGCGGRFSVSVIEDWSMCLALSGRCVADMRLEVDHLVTASDASEAAGAVVYSTALTERGRVVAGRCQRPAIAAREQEIALITVFDGIGGGRGALEILGLVPAVHLSFEVDPQAVRVARRACPDTHLRDVASADPAALASLLRARGRIARAVVIGGFPCQIYTSLNVDRQGSSDSRASLVDHMVRVIRGLRAAMPEVSVDFLGKNVASVAESDILHLSGLFERTPLEVEAGDVGWVGRPRLSCPSWDFLPSYEAKTVMVLTKDGASRRLYRVSLEVERPPLEEWLPPYQFHDKWCIHWPDGRTAPPGAVMREKLMGFAEGYTVPRRTSREAEAEPVKYEGLRSSLVGNSFQCVVVALLLAHWAVAAGLLVAVPPLSELRESARAWVGGRKLWAGDVTSLRCSRVKVGSEVFGELVARSAAASSERQRAGERPAAAAPATGGSLVYVVRGSRRWSLAPSCFGNPFAVSSSYSREDAVALLA</sequence>
<proteinExistence type="predicted"/>
<gene>
    <name evidence="1" type="ORF">PCOR1329_LOCUS45240</name>
</gene>
<protein>
    <recommendedName>
        <fullName evidence="3">DNA (cytosine-5-)-methyltransferase</fullName>
    </recommendedName>
</protein>
<dbReference type="EMBL" id="CAUYUJ010015437">
    <property type="protein sequence ID" value="CAK0853914.1"/>
    <property type="molecule type" value="Genomic_DNA"/>
</dbReference>
<dbReference type="SUPFAM" id="SSF53335">
    <property type="entry name" value="S-adenosyl-L-methionine-dependent methyltransferases"/>
    <property type="match status" value="1"/>
</dbReference>